<dbReference type="GO" id="GO:0008525">
    <property type="term" value="F:phosphatidylcholine transporter activity"/>
    <property type="evidence" value="ECO:0007669"/>
    <property type="project" value="TreeGrafter"/>
</dbReference>
<dbReference type="OrthoDB" id="10053061at2759"/>
<sequence length="234" mass="25662">GDHTFADSYLTVLPQATEFVVFSIDGSFAASVSIMGSDPKVRAGAVDVVRHWQDLGYLIIYVTGRPDMQKQRVVAWLSQHNFPHGIVSFCDGLVHDPLRHKANFLKSLICEFITDGYASHLSQLEYSHRSRPAKTSSARMVLRKGSFGLGANAEFLRKRNHLLRTISSQPGPSSPTGGPAHGPIHGHARPERTQSQSESERERADRSQRSMSIAASCWGRSGSTKLEPGALSPK</sequence>
<comment type="caution">
    <text evidence="3">The sequence shown here is derived from an EMBL/GenBank/DDBJ whole genome shotgun (WGS) entry which is preliminary data.</text>
</comment>
<dbReference type="InterPro" id="IPR036412">
    <property type="entry name" value="HAD-like_sf"/>
</dbReference>
<evidence type="ECO:0000256" key="1">
    <source>
        <dbReference type="SAM" id="MobiDB-lite"/>
    </source>
</evidence>
<feature type="domain" description="LNS2/PITP" evidence="2">
    <location>
        <begin position="20"/>
        <end position="136"/>
    </location>
</feature>
<accession>A0A8T2NYS9</accession>
<dbReference type="EMBL" id="JAFBMS010000027">
    <property type="protein sequence ID" value="KAG9342572.1"/>
    <property type="molecule type" value="Genomic_DNA"/>
</dbReference>
<dbReference type="GO" id="GO:0035091">
    <property type="term" value="F:phosphatidylinositol binding"/>
    <property type="evidence" value="ECO:0007669"/>
    <property type="project" value="TreeGrafter"/>
</dbReference>
<feature type="region of interest" description="Disordered" evidence="1">
    <location>
        <begin position="165"/>
        <end position="234"/>
    </location>
</feature>
<dbReference type="PANTHER" id="PTHR10658:SF81">
    <property type="entry name" value="PROTEIN RETINAL DEGENERATION B"/>
    <property type="match status" value="1"/>
</dbReference>
<dbReference type="SMART" id="SM00775">
    <property type="entry name" value="LNS2"/>
    <property type="match status" value="1"/>
</dbReference>
<dbReference type="GO" id="GO:0008526">
    <property type="term" value="F:phosphatidylinositol transfer activity"/>
    <property type="evidence" value="ECO:0007669"/>
    <property type="project" value="TreeGrafter"/>
</dbReference>
<evidence type="ECO:0000313" key="3">
    <source>
        <dbReference type="EMBL" id="KAG9342572.1"/>
    </source>
</evidence>
<reference evidence="3" key="1">
    <citation type="thesis" date="2021" institute="BYU ScholarsArchive" country="Provo, UT, USA">
        <title>Applications of and Algorithms for Genome Assembly and Genomic Analyses with an Emphasis on Marine Teleosts.</title>
        <authorList>
            <person name="Pickett B.D."/>
        </authorList>
    </citation>
    <scope>NUCLEOTIDE SEQUENCE</scope>
    <source>
        <strain evidence="3">HI-2016</strain>
    </source>
</reference>
<dbReference type="InterPro" id="IPR023214">
    <property type="entry name" value="HAD_sf"/>
</dbReference>
<feature type="compositionally biased region" description="Basic and acidic residues" evidence="1">
    <location>
        <begin position="188"/>
        <end position="208"/>
    </location>
</feature>
<gene>
    <name evidence="3" type="ORF">JZ751_015995</name>
</gene>
<dbReference type="FunFam" id="3.40.50.1000:FF:000173">
    <property type="entry name" value="Membrane-associated phosphatidylinositol transfer protein 2"/>
    <property type="match status" value="1"/>
</dbReference>
<evidence type="ECO:0000259" key="2">
    <source>
        <dbReference type="SMART" id="SM00775"/>
    </source>
</evidence>
<organism evidence="3 4">
    <name type="scientific">Albula glossodonta</name>
    <name type="common">roundjaw bonefish</name>
    <dbReference type="NCBI Taxonomy" id="121402"/>
    <lineage>
        <taxon>Eukaryota</taxon>
        <taxon>Metazoa</taxon>
        <taxon>Chordata</taxon>
        <taxon>Craniata</taxon>
        <taxon>Vertebrata</taxon>
        <taxon>Euteleostomi</taxon>
        <taxon>Actinopterygii</taxon>
        <taxon>Neopterygii</taxon>
        <taxon>Teleostei</taxon>
        <taxon>Albuliformes</taxon>
        <taxon>Albulidae</taxon>
        <taxon>Albula</taxon>
    </lineage>
</organism>
<dbReference type="PANTHER" id="PTHR10658">
    <property type="entry name" value="PHOSPHATIDYLINOSITOL TRANSFER PROTEIN"/>
    <property type="match status" value="1"/>
</dbReference>
<keyword evidence="4" id="KW-1185">Reference proteome</keyword>
<name>A0A8T2NYS9_9TELE</name>
<dbReference type="Proteomes" id="UP000824540">
    <property type="component" value="Unassembled WGS sequence"/>
</dbReference>
<dbReference type="Gene3D" id="3.40.50.1000">
    <property type="entry name" value="HAD superfamily/HAD-like"/>
    <property type="match status" value="1"/>
</dbReference>
<dbReference type="AlphaFoldDB" id="A0A8T2NYS9"/>
<feature type="compositionally biased region" description="Low complexity" evidence="1">
    <location>
        <begin position="167"/>
        <end position="185"/>
    </location>
</feature>
<dbReference type="GO" id="GO:0005737">
    <property type="term" value="C:cytoplasm"/>
    <property type="evidence" value="ECO:0007669"/>
    <property type="project" value="TreeGrafter"/>
</dbReference>
<dbReference type="SUPFAM" id="SSF56784">
    <property type="entry name" value="HAD-like"/>
    <property type="match status" value="1"/>
</dbReference>
<proteinExistence type="predicted"/>
<dbReference type="Pfam" id="PF24694">
    <property type="entry name" value="LNS2_PITM1-3"/>
    <property type="match status" value="1"/>
</dbReference>
<protein>
    <recommendedName>
        <fullName evidence="2">LNS2/PITP domain-containing protein</fullName>
    </recommendedName>
</protein>
<evidence type="ECO:0000313" key="4">
    <source>
        <dbReference type="Proteomes" id="UP000824540"/>
    </source>
</evidence>
<dbReference type="InterPro" id="IPR001666">
    <property type="entry name" value="PI_transfer"/>
</dbReference>
<feature type="non-terminal residue" evidence="3">
    <location>
        <position position="1"/>
    </location>
</feature>
<dbReference type="InterPro" id="IPR031315">
    <property type="entry name" value="LNS2/PITP"/>
</dbReference>
<dbReference type="GO" id="GO:0031210">
    <property type="term" value="F:phosphatidylcholine binding"/>
    <property type="evidence" value="ECO:0007669"/>
    <property type="project" value="TreeGrafter"/>
</dbReference>